<dbReference type="Proteomes" id="UP001628078">
    <property type="component" value="Unassembled WGS sequence"/>
</dbReference>
<evidence type="ECO:0000313" key="3">
    <source>
        <dbReference type="Proteomes" id="UP001628078"/>
    </source>
</evidence>
<protein>
    <submittedName>
        <fullName evidence="2">Uncharacterized protein</fullName>
    </submittedName>
</protein>
<feature type="region of interest" description="Disordered" evidence="1">
    <location>
        <begin position="1"/>
        <end position="20"/>
    </location>
</feature>
<evidence type="ECO:0000313" key="2">
    <source>
        <dbReference type="EMBL" id="GKT06385.1"/>
    </source>
</evidence>
<gene>
    <name evidence="2" type="ORF">JCM31185_16720</name>
</gene>
<organism evidence="2 3">
    <name type="scientific">Furfurilactobacillus curtus</name>
    <dbReference type="NCBI Taxonomy" id="1746200"/>
    <lineage>
        <taxon>Bacteria</taxon>
        <taxon>Bacillati</taxon>
        <taxon>Bacillota</taxon>
        <taxon>Bacilli</taxon>
        <taxon>Lactobacillales</taxon>
        <taxon>Lactobacillaceae</taxon>
        <taxon>Furfurilactobacillus</taxon>
    </lineage>
</organism>
<comment type="caution">
    <text evidence="2">The sequence shown here is derived from an EMBL/GenBank/DDBJ whole genome shotgun (WGS) entry which is preliminary data.</text>
</comment>
<evidence type="ECO:0000256" key="1">
    <source>
        <dbReference type="SAM" id="MobiDB-lite"/>
    </source>
</evidence>
<accession>A0ABQ5JQ54</accession>
<name>A0ABQ5JQ54_9LACO</name>
<proteinExistence type="predicted"/>
<keyword evidence="3" id="KW-1185">Reference proteome</keyword>
<sequence length="63" mass="7087">MAHASNLNVVPHQTDKSSHNPCRHAPLCDYLYSSDLHGKDKSIMRETSQFYDLGVATRQIMLG</sequence>
<dbReference type="EMBL" id="BQXO01000005">
    <property type="protein sequence ID" value="GKT06385.1"/>
    <property type="molecule type" value="Genomic_DNA"/>
</dbReference>
<reference evidence="2 3" key="1">
    <citation type="submission" date="2022-03" db="EMBL/GenBank/DDBJ databases">
        <title>Draft genome sequence of Furfurilactobacillus curtus JCM 31185.</title>
        <authorList>
            <person name="Suzuki S."/>
            <person name="Endo A."/>
            <person name="Kajikawa A."/>
        </authorList>
    </citation>
    <scope>NUCLEOTIDE SEQUENCE [LARGE SCALE GENOMIC DNA]</scope>
    <source>
        <strain evidence="2 3">JCM 31185</strain>
    </source>
</reference>